<accession>A0A1F4YEY1</accession>
<reference evidence="1 2" key="1">
    <citation type="journal article" date="2016" name="Nat. Commun.">
        <title>Thousands of microbial genomes shed light on interconnected biogeochemical processes in an aquifer system.</title>
        <authorList>
            <person name="Anantharaman K."/>
            <person name="Brown C.T."/>
            <person name="Hug L.A."/>
            <person name="Sharon I."/>
            <person name="Castelle C.J."/>
            <person name="Probst A.J."/>
            <person name="Thomas B.C."/>
            <person name="Singh A."/>
            <person name="Wilkins M.J."/>
            <person name="Karaoz U."/>
            <person name="Brodie E.L."/>
            <person name="Williams K.H."/>
            <person name="Hubbard S.S."/>
            <person name="Banfield J.F."/>
        </authorList>
    </citation>
    <scope>NUCLEOTIDE SEQUENCE [LARGE SCALE GENOMIC DNA]</scope>
</reference>
<gene>
    <name evidence="1" type="ORF">A2876_04705</name>
</gene>
<proteinExistence type="predicted"/>
<evidence type="ECO:0000313" key="2">
    <source>
        <dbReference type="Proteomes" id="UP000178176"/>
    </source>
</evidence>
<name>A0A1F4YEY1_9BACT</name>
<comment type="caution">
    <text evidence="1">The sequence shown here is derived from an EMBL/GenBank/DDBJ whole genome shotgun (WGS) entry which is preliminary data.</text>
</comment>
<dbReference type="AlphaFoldDB" id="A0A1F4YEY1"/>
<organism evidence="1 2">
    <name type="scientific">Candidatus Amesbacteria bacterium RIFCSPHIGHO2_01_FULL_48_32b</name>
    <dbReference type="NCBI Taxonomy" id="1797253"/>
    <lineage>
        <taxon>Bacteria</taxon>
        <taxon>Candidatus Amesiibacteriota</taxon>
    </lineage>
</organism>
<dbReference type="Proteomes" id="UP000178176">
    <property type="component" value="Unassembled WGS sequence"/>
</dbReference>
<evidence type="ECO:0000313" key="1">
    <source>
        <dbReference type="EMBL" id="OGC92326.1"/>
    </source>
</evidence>
<protein>
    <submittedName>
        <fullName evidence="1">Uncharacterized protein</fullName>
    </submittedName>
</protein>
<dbReference type="EMBL" id="MEXH01000017">
    <property type="protein sequence ID" value="OGC92326.1"/>
    <property type="molecule type" value="Genomic_DNA"/>
</dbReference>
<sequence length="223" mass="26349">MNRKDANPPKAGMVAAERYAGFFLENPLVAVAHIFGSVALREDGHDVDMILQMKDENLGFAFLQAVYDHTEEIIKLNKKIPDDDYNNLKYFRMHTAYSILGMQDAVRSYEFIDIEWGGKWQEWNDLIRQIRYSEAQEVENESLRGLDLFLMPPGWHESKEVCRLLPNWSSDRPWAKRSFYDIMVLQSRRYNTQTQTFELRRKGSRKEETLLRKALRQEKKIHS</sequence>